<gene>
    <name evidence="1" type="ORF">HNR39_001459</name>
</gene>
<dbReference type="RefSeq" id="WP_168056528.1">
    <property type="nucleotide sequence ID" value="NZ_JAAOZT010000010.1"/>
</dbReference>
<proteinExistence type="predicted"/>
<evidence type="ECO:0000313" key="1">
    <source>
        <dbReference type="EMBL" id="MBB5199627.1"/>
    </source>
</evidence>
<comment type="caution">
    <text evidence="1">The sequence shown here is derived from an EMBL/GenBank/DDBJ whole genome shotgun (WGS) entry which is preliminary data.</text>
</comment>
<organism evidence="1 2">
    <name type="scientific">Glaciimonas immobilis</name>
    <dbReference type="NCBI Taxonomy" id="728004"/>
    <lineage>
        <taxon>Bacteria</taxon>
        <taxon>Pseudomonadati</taxon>
        <taxon>Pseudomonadota</taxon>
        <taxon>Betaproteobacteria</taxon>
        <taxon>Burkholderiales</taxon>
        <taxon>Oxalobacteraceae</taxon>
        <taxon>Glaciimonas</taxon>
    </lineage>
</organism>
<dbReference type="Proteomes" id="UP000571084">
    <property type="component" value="Unassembled WGS sequence"/>
</dbReference>
<keyword evidence="2" id="KW-1185">Reference proteome</keyword>
<dbReference type="PROSITE" id="PS51318">
    <property type="entry name" value="TAT"/>
    <property type="match status" value="1"/>
</dbReference>
<reference evidence="1 2" key="1">
    <citation type="submission" date="2020-08" db="EMBL/GenBank/DDBJ databases">
        <title>Genomic Encyclopedia of Type Strains, Phase IV (KMG-IV): sequencing the most valuable type-strain genomes for metagenomic binning, comparative biology and taxonomic classification.</title>
        <authorList>
            <person name="Goeker M."/>
        </authorList>
    </citation>
    <scope>NUCLEOTIDE SEQUENCE [LARGE SCALE GENOMIC DNA]</scope>
    <source>
        <strain evidence="1 2">DSM 23240</strain>
    </source>
</reference>
<accession>A0A840RMU4</accession>
<evidence type="ECO:0008006" key="3">
    <source>
        <dbReference type="Google" id="ProtNLM"/>
    </source>
</evidence>
<protein>
    <recommendedName>
        <fullName evidence="3">Twin-arginine translocation signal domain-containing protein</fullName>
    </recommendedName>
</protein>
<dbReference type="AlphaFoldDB" id="A0A840RMU4"/>
<dbReference type="EMBL" id="JACHHQ010000003">
    <property type="protein sequence ID" value="MBB5199627.1"/>
    <property type="molecule type" value="Genomic_DNA"/>
</dbReference>
<name>A0A840RMU4_9BURK</name>
<dbReference type="InterPro" id="IPR006311">
    <property type="entry name" value="TAT_signal"/>
</dbReference>
<sequence>MKIIGISPTRRHFLRNAAAAAPAVVLLVGGATGIASAVSSAQDAFKPT</sequence>
<evidence type="ECO:0000313" key="2">
    <source>
        <dbReference type="Proteomes" id="UP000571084"/>
    </source>
</evidence>